<evidence type="ECO:0000313" key="2">
    <source>
        <dbReference type="Proteomes" id="UP000266389"/>
    </source>
</evidence>
<proteinExistence type="predicted"/>
<accession>A0A395LZB1</accession>
<dbReference type="AlphaFoldDB" id="A0A395LZB1"/>
<sequence length="79" mass="8428">MPEPVAVPPPLSAGSAVVAAAAACCDQKAGGQHDCEKKGCLFHSSMWLIIKQVTPHMVRKLLSNRKCAGGKFKNVELRL</sequence>
<name>A0A395LZB1_9BACT</name>
<comment type="caution">
    <text evidence="1">The sequence shown here is derived from an EMBL/GenBank/DDBJ whole genome shotgun (WGS) entry which is preliminary data.</text>
</comment>
<dbReference type="Proteomes" id="UP000266389">
    <property type="component" value="Unassembled WGS sequence"/>
</dbReference>
<reference evidence="1 2" key="1">
    <citation type="journal article" date="2011" name="ISME J.">
        <title>Community ecology of hot spring cyanobacterial mats: predominant populations and their functional potential.</title>
        <authorList>
            <person name="Klatt C.G."/>
            <person name="Wood J.M."/>
            <person name="Rusch D.B."/>
            <person name="Bateson M.M."/>
            <person name="Hamamura N."/>
            <person name="Heidelberg J.F."/>
            <person name="Grossman A.R."/>
            <person name="Bhaya D."/>
            <person name="Cohan F.M."/>
            <person name="Kuhl M."/>
            <person name="Bryant D.A."/>
            <person name="Ward D.M."/>
        </authorList>
    </citation>
    <scope>NUCLEOTIDE SEQUENCE [LARGE SCALE GENOMIC DNA]</scope>
    <source>
        <strain evidence="1">OS</strain>
    </source>
</reference>
<gene>
    <name evidence="1" type="ORF">D0433_09050</name>
</gene>
<protein>
    <submittedName>
        <fullName evidence="1">Uncharacterized protein</fullName>
    </submittedName>
</protein>
<dbReference type="EMBL" id="PHFL01000058">
    <property type="protein sequence ID" value="RFM23771.1"/>
    <property type="molecule type" value="Genomic_DNA"/>
</dbReference>
<evidence type="ECO:0000313" key="1">
    <source>
        <dbReference type="EMBL" id="RFM23771.1"/>
    </source>
</evidence>
<organism evidence="1 2">
    <name type="scientific">Candidatus Thermochlorobacter aerophilus</name>
    <dbReference type="NCBI Taxonomy" id="1868324"/>
    <lineage>
        <taxon>Bacteria</taxon>
        <taxon>Pseudomonadati</taxon>
        <taxon>Chlorobiota</taxon>
        <taxon>Chlorobiia</taxon>
        <taxon>Chlorobiales</taxon>
        <taxon>Candidatus Thermochlorobacteriaceae</taxon>
        <taxon>Candidatus Thermochlorobacter</taxon>
    </lineage>
</organism>